<dbReference type="EMBL" id="PYAG01000001">
    <property type="protein sequence ID" value="RAO39643.1"/>
    <property type="molecule type" value="Genomic_DNA"/>
</dbReference>
<accession>A0A328P1B2</accession>
<dbReference type="Gene3D" id="3.30.70.1090">
    <property type="entry name" value="Dimeric alpha+beta barrel"/>
    <property type="match status" value="1"/>
</dbReference>
<dbReference type="Pfam" id="PF04673">
    <property type="entry name" value="Cyclase_polyket"/>
    <property type="match status" value="1"/>
</dbReference>
<name>A0A328P1B2_9ACTN</name>
<feature type="region of interest" description="Disordered" evidence="1">
    <location>
        <begin position="110"/>
        <end position="146"/>
    </location>
</feature>
<dbReference type="GO" id="GO:0030639">
    <property type="term" value="P:polyketide biosynthetic process"/>
    <property type="evidence" value="ECO:0007669"/>
    <property type="project" value="InterPro"/>
</dbReference>
<protein>
    <submittedName>
        <fullName evidence="2">Tetracenomycin F2 cyclase</fullName>
    </submittedName>
</protein>
<dbReference type="Proteomes" id="UP000249419">
    <property type="component" value="Unassembled WGS sequence"/>
</dbReference>
<comment type="caution">
    <text evidence="2">The sequence shown here is derived from an EMBL/GenBank/DDBJ whole genome shotgun (WGS) entry which is preliminary data.</text>
</comment>
<dbReference type="AlphaFoldDB" id="A0A328P1B2"/>
<reference evidence="2 3" key="1">
    <citation type="submission" date="2018-03" db="EMBL/GenBank/DDBJ databases">
        <title>Defining the species Micromonospora saelicesensis and Micromonospora noduli under the framework of genomics.</title>
        <authorList>
            <person name="Riesco R."/>
            <person name="Trujillo M.E."/>
        </authorList>
    </citation>
    <scope>NUCLEOTIDE SEQUENCE [LARGE SCALE GENOMIC DNA]</scope>
    <source>
        <strain evidence="2 3">PSN13</strain>
    </source>
</reference>
<dbReference type="InterPro" id="IPR011008">
    <property type="entry name" value="Dimeric_a/b-barrel"/>
</dbReference>
<gene>
    <name evidence="2" type="ORF">PSN13_00668</name>
</gene>
<proteinExistence type="predicted"/>
<dbReference type="SUPFAM" id="SSF54909">
    <property type="entry name" value="Dimeric alpha+beta barrel"/>
    <property type="match status" value="1"/>
</dbReference>
<organism evidence="2 3">
    <name type="scientific">Micromonospora saelicesensis</name>
    <dbReference type="NCBI Taxonomy" id="285676"/>
    <lineage>
        <taxon>Bacteria</taxon>
        <taxon>Bacillati</taxon>
        <taxon>Actinomycetota</taxon>
        <taxon>Actinomycetes</taxon>
        <taxon>Micromonosporales</taxon>
        <taxon>Micromonosporaceae</taxon>
        <taxon>Micromonospora</taxon>
    </lineage>
</organism>
<sequence>MSRLLIVSRIIPGAEGRVAQIFAESDATELPSLTGVTHRSLYCLHDLCVHLLETSDDVDPDALAAARNHPLFRQVNERLSAHTSPYLPTWRSPRDAIAGCFYRWDAAEAPAARPTSTDVPTARPAGTDAPGPRPAVTEAPAAHPAG</sequence>
<evidence type="ECO:0000313" key="3">
    <source>
        <dbReference type="Proteomes" id="UP000249419"/>
    </source>
</evidence>
<dbReference type="InterPro" id="IPR038474">
    <property type="entry name" value="Polyketide_synth_cyclase_sf"/>
</dbReference>
<evidence type="ECO:0000256" key="1">
    <source>
        <dbReference type="SAM" id="MobiDB-lite"/>
    </source>
</evidence>
<evidence type="ECO:0000313" key="2">
    <source>
        <dbReference type="EMBL" id="RAO39643.1"/>
    </source>
</evidence>
<dbReference type="InterPro" id="IPR006765">
    <property type="entry name" value="Polyketide_synth_cyclase"/>
</dbReference>